<proteinExistence type="predicted"/>
<keyword evidence="1" id="KW-0812">Transmembrane</keyword>
<evidence type="ECO:0000313" key="2">
    <source>
        <dbReference type="EMBL" id="KAF8378778.1"/>
    </source>
</evidence>
<keyword evidence="1" id="KW-1133">Transmembrane helix</keyword>
<dbReference type="EMBL" id="JABCRI010000023">
    <property type="protein sequence ID" value="KAF8378778.1"/>
    <property type="molecule type" value="Genomic_DNA"/>
</dbReference>
<sequence>MEAPSSNHGRYKSLGAVLGDLYVLSFAYALMHISIFAKPHSRPLSPVVQVSRTVAVLVQEEQQGATIAADIVTPTQTVVAPPVAAPVPLRRSSQDKRSAISSDYEVYLNEVRPRRNLIPILRLVLPILKLVPVMLKVCRLRDRRPDGYKCQITGAKFGVPSNLEPI</sequence>
<protein>
    <submittedName>
        <fullName evidence="2">Uncharacterized protein</fullName>
    </submittedName>
</protein>
<accession>A0A835D384</accession>
<gene>
    <name evidence="2" type="ORF">HHK36_030127</name>
</gene>
<keyword evidence="3" id="KW-1185">Reference proteome</keyword>
<feature type="transmembrane region" description="Helical" evidence="1">
    <location>
        <begin position="21"/>
        <end position="37"/>
    </location>
</feature>
<evidence type="ECO:0000313" key="3">
    <source>
        <dbReference type="Proteomes" id="UP000655225"/>
    </source>
</evidence>
<keyword evidence="1" id="KW-0472">Membrane</keyword>
<dbReference type="Proteomes" id="UP000655225">
    <property type="component" value="Unassembled WGS sequence"/>
</dbReference>
<reference evidence="2 3" key="1">
    <citation type="submission" date="2020-04" db="EMBL/GenBank/DDBJ databases">
        <title>Plant Genome Project.</title>
        <authorList>
            <person name="Zhang R.-G."/>
        </authorList>
    </citation>
    <scope>NUCLEOTIDE SEQUENCE [LARGE SCALE GENOMIC DNA]</scope>
    <source>
        <strain evidence="2">YNK0</strain>
        <tissue evidence="2">Leaf</tissue>
    </source>
</reference>
<dbReference type="AlphaFoldDB" id="A0A835D384"/>
<evidence type="ECO:0000256" key="1">
    <source>
        <dbReference type="SAM" id="Phobius"/>
    </source>
</evidence>
<comment type="caution">
    <text evidence="2">The sequence shown here is derived from an EMBL/GenBank/DDBJ whole genome shotgun (WGS) entry which is preliminary data.</text>
</comment>
<organism evidence="2 3">
    <name type="scientific">Tetracentron sinense</name>
    <name type="common">Spur-leaf</name>
    <dbReference type="NCBI Taxonomy" id="13715"/>
    <lineage>
        <taxon>Eukaryota</taxon>
        <taxon>Viridiplantae</taxon>
        <taxon>Streptophyta</taxon>
        <taxon>Embryophyta</taxon>
        <taxon>Tracheophyta</taxon>
        <taxon>Spermatophyta</taxon>
        <taxon>Magnoliopsida</taxon>
        <taxon>Trochodendrales</taxon>
        <taxon>Trochodendraceae</taxon>
        <taxon>Tetracentron</taxon>
    </lineage>
</organism>
<name>A0A835D384_TETSI</name>